<evidence type="ECO:0000313" key="2">
    <source>
        <dbReference type="EMBL" id="XFO67757.1"/>
    </source>
</evidence>
<sequence length="170" mass="20112">MTLKKFMLILTTIFLFNFGCANAAANAPVAEPQRFVEVGNDAFGQFDTKTLRYEKDCYRDELLLSVWIKTTEINRSDYYLNHYLFRLKDRELMLLDQIHLNSAGTIIRQLSNTYDMNLWTQIVPETETEKWYTSILKYAHDNDKKLKTEYKNRDKKYQENTDGGLFSHLL</sequence>
<evidence type="ECO:0000256" key="1">
    <source>
        <dbReference type="SAM" id="SignalP"/>
    </source>
</evidence>
<organism evidence="2 3">
    <name type="scientific">Sporomusa silvacetica DSM 10669</name>
    <dbReference type="NCBI Taxonomy" id="1123289"/>
    <lineage>
        <taxon>Bacteria</taxon>
        <taxon>Bacillati</taxon>
        <taxon>Bacillota</taxon>
        <taxon>Negativicutes</taxon>
        <taxon>Selenomonadales</taxon>
        <taxon>Sporomusaceae</taxon>
        <taxon>Sporomusa</taxon>
    </lineage>
</organism>
<feature type="chain" id="PRO_5045821089" description="DUF4825 domain-containing protein" evidence="1">
    <location>
        <begin position="24"/>
        <end position="170"/>
    </location>
</feature>
<reference evidence="2" key="1">
    <citation type="submission" date="2024-05" db="EMBL/GenBank/DDBJ databases">
        <title>Isolation and characterization of Sporomusa carbonis sp. nov., a carboxydotrophic hydrogenogen in the genus of Sporomusa isolated from a charcoal burning pile.</title>
        <authorList>
            <person name="Boeer T."/>
            <person name="Rosenbaum F."/>
            <person name="Eysell L."/>
            <person name="Mueller V."/>
            <person name="Daniel R."/>
            <person name="Poehlein A."/>
        </authorList>
    </citation>
    <scope>NUCLEOTIDE SEQUENCE [LARGE SCALE GENOMIC DNA]</scope>
    <source>
        <strain evidence="2">DSM 10669</strain>
    </source>
</reference>
<proteinExistence type="predicted"/>
<evidence type="ECO:0000313" key="3">
    <source>
        <dbReference type="Proteomes" id="UP000216752"/>
    </source>
</evidence>
<evidence type="ECO:0008006" key="4">
    <source>
        <dbReference type="Google" id="ProtNLM"/>
    </source>
</evidence>
<keyword evidence="3" id="KW-1185">Reference proteome</keyword>
<keyword evidence="1" id="KW-0732">Signal</keyword>
<feature type="signal peptide" evidence="1">
    <location>
        <begin position="1"/>
        <end position="23"/>
    </location>
</feature>
<dbReference type="EMBL" id="CP155573">
    <property type="protein sequence ID" value="XFO67757.1"/>
    <property type="molecule type" value="Genomic_DNA"/>
</dbReference>
<protein>
    <recommendedName>
        <fullName evidence="4">DUF4825 domain-containing protein</fullName>
    </recommendedName>
</protein>
<gene>
    <name evidence="2" type="ORF">SPSIL_039760</name>
</gene>
<dbReference type="Proteomes" id="UP000216752">
    <property type="component" value="Chromosome"/>
</dbReference>
<accession>A0ABZ3IPV3</accession>
<name>A0ABZ3IPV3_9FIRM</name>